<dbReference type="GO" id="GO:0048598">
    <property type="term" value="P:embryonic morphogenesis"/>
    <property type="evidence" value="ECO:0007669"/>
    <property type="project" value="UniProtKB-ARBA"/>
</dbReference>
<proteinExistence type="inferred from homology"/>
<evidence type="ECO:0000256" key="4">
    <source>
        <dbReference type="ARBA" id="ARBA00022723"/>
    </source>
</evidence>
<keyword evidence="5" id="KW-0677">Repeat</keyword>
<evidence type="ECO:0000256" key="9">
    <source>
        <dbReference type="ARBA" id="ARBA00023125"/>
    </source>
</evidence>
<feature type="domain" description="C2H2-type" evidence="13">
    <location>
        <begin position="282"/>
        <end position="310"/>
    </location>
</feature>
<feature type="domain" description="C2H2-type" evidence="13">
    <location>
        <begin position="110"/>
        <end position="137"/>
    </location>
</feature>
<feature type="domain" description="C2H2-type" evidence="13">
    <location>
        <begin position="141"/>
        <end position="168"/>
    </location>
</feature>
<keyword evidence="15" id="KW-1185">Reference proteome</keyword>
<dbReference type="EMBL" id="BPLR01020378">
    <property type="protein sequence ID" value="GIX78052.1"/>
    <property type="molecule type" value="Genomic_DNA"/>
</dbReference>
<accession>A0AAV4MZV9</accession>
<dbReference type="PANTHER" id="PTHR24394">
    <property type="entry name" value="ZINC FINGER PROTEIN"/>
    <property type="match status" value="1"/>
</dbReference>
<evidence type="ECO:0000256" key="5">
    <source>
        <dbReference type="ARBA" id="ARBA00022737"/>
    </source>
</evidence>
<dbReference type="GO" id="GO:0003677">
    <property type="term" value="F:DNA binding"/>
    <property type="evidence" value="ECO:0007669"/>
    <property type="project" value="UniProtKB-KW"/>
</dbReference>
<dbReference type="InterPro" id="IPR013087">
    <property type="entry name" value="Znf_C2H2_type"/>
</dbReference>
<evidence type="ECO:0000256" key="7">
    <source>
        <dbReference type="ARBA" id="ARBA00022833"/>
    </source>
</evidence>
<comment type="similarity">
    <text evidence="3">Belongs to the krueppel C2H2-type zinc-finger protein family.</text>
</comment>
<evidence type="ECO:0000259" key="13">
    <source>
        <dbReference type="PROSITE" id="PS50157"/>
    </source>
</evidence>
<organism evidence="14 15">
    <name type="scientific">Caerostris extrusa</name>
    <name type="common">Bark spider</name>
    <name type="synonym">Caerostris bankana</name>
    <dbReference type="NCBI Taxonomy" id="172846"/>
    <lineage>
        <taxon>Eukaryota</taxon>
        <taxon>Metazoa</taxon>
        <taxon>Ecdysozoa</taxon>
        <taxon>Arthropoda</taxon>
        <taxon>Chelicerata</taxon>
        <taxon>Arachnida</taxon>
        <taxon>Araneae</taxon>
        <taxon>Araneomorphae</taxon>
        <taxon>Entelegynae</taxon>
        <taxon>Araneoidea</taxon>
        <taxon>Araneidae</taxon>
        <taxon>Caerostris</taxon>
    </lineage>
</organism>
<dbReference type="FunFam" id="3.30.160.60:FF:000100">
    <property type="entry name" value="Zinc finger 45-like"/>
    <property type="match status" value="1"/>
</dbReference>
<keyword evidence="6 12" id="KW-0863">Zinc-finger</keyword>
<evidence type="ECO:0000256" key="8">
    <source>
        <dbReference type="ARBA" id="ARBA00023015"/>
    </source>
</evidence>
<dbReference type="GO" id="GO:0000981">
    <property type="term" value="F:DNA-binding transcription factor activity, RNA polymerase II-specific"/>
    <property type="evidence" value="ECO:0007669"/>
    <property type="project" value="TreeGrafter"/>
</dbReference>
<feature type="domain" description="C2H2-type" evidence="13">
    <location>
        <begin position="169"/>
        <end position="196"/>
    </location>
</feature>
<feature type="domain" description="C2H2-type" evidence="13">
    <location>
        <begin position="197"/>
        <end position="224"/>
    </location>
</feature>
<reference evidence="14 15" key="1">
    <citation type="submission" date="2021-06" db="EMBL/GenBank/DDBJ databases">
        <title>Caerostris extrusa draft genome.</title>
        <authorList>
            <person name="Kono N."/>
            <person name="Arakawa K."/>
        </authorList>
    </citation>
    <scope>NUCLEOTIDE SEQUENCE [LARGE SCALE GENOMIC DNA]</scope>
</reference>
<keyword evidence="7" id="KW-0862">Zinc</keyword>
<comment type="function">
    <text evidence="1">May be involved in transcriptional regulation.</text>
</comment>
<dbReference type="PANTHER" id="PTHR24394:SF44">
    <property type="entry name" value="ZINC FINGER PROTEIN 271-LIKE"/>
    <property type="match status" value="1"/>
</dbReference>
<keyword evidence="8" id="KW-0805">Transcription regulation</keyword>
<name>A0AAV4MZV9_CAEEX</name>
<evidence type="ECO:0000256" key="12">
    <source>
        <dbReference type="PROSITE-ProRule" id="PRU00042"/>
    </source>
</evidence>
<dbReference type="Pfam" id="PF13894">
    <property type="entry name" value="zf-C2H2_4"/>
    <property type="match status" value="1"/>
</dbReference>
<dbReference type="PROSITE" id="PS00028">
    <property type="entry name" value="ZINC_FINGER_C2H2_1"/>
    <property type="match status" value="6"/>
</dbReference>
<protein>
    <recommendedName>
        <fullName evidence="13">C2H2-type domain-containing protein</fullName>
    </recommendedName>
</protein>
<dbReference type="SMART" id="SM00355">
    <property type="entry name" value="ZnF_C2H2"/>
    <property type="match status" value="7"/>
</dbReference>
<dbReference type="FunFam" id="3.30.160.60:FF:000624">
    <property type="entry name" value="zinc finger protein 697"/>
    <property type="match status" value="1"/>
</dbReference>
<feature type="domain" description="C2H2-type" evidence="13">
    <location>
        <begin position="253"/>
        <end position="281"/>
    </location>
</feature>
<dbReference type="Proteomes" id="UP001054945">
    <property type="component" value="Unassembled WGS sequence"/>
</dbReference>
<evidence type="ECO:0000256" key="11">
    <source>
        <dbReference type="ARBA" id="ARBA00023242"/>
    </source>
</evidence>
<evidence type="ECO:0000256" key="10">
    <source>
        <dbReference type="ARBA" id="ARBA00023163"/>
    </source>
</evidence>
<dbReference type="FunFam" id="3.30.160.60:FF:000585">
    <property type="entry name" value="zinc finger protein 784"/>
    <property type="match status" value="1"/>
</dbReference>
<gene>
    <name evidence="14" type="ORF">CEXT_75081</name>
</gene>
<dbReference type="GO" id="GO:0005634">
    <property type="term" value="C:nucleus"/>
    <property type="evidence" value="ECO:0007669"/>
    <property type="project" value="UniProtKB-SubCell"/>
</dbReference>
<evidence type="ECO:0000256" key="1">
    <source>
        <dbReference type="ARBA" id="ARBA00003767"/>
    </source>
</evidence>
<keyword evidence="10" id="KW-0804">Transcription</keyword>
<evidence type="ECO:0000313" key="15">
    <source>
        <dbReference type="Proteomes" id="UP001054945"/>
    </source>
</evidence>
<dbReference type="AlphaFoldDB" id="A0AAV4MZV9"/>
<evidence type="ECO:0000256" key="3">
    <source>
        <dbReference type="ARBA" id="ARBA00006991"/>
    </source>
</evidence>
<comment type="subcellular location">
    <subcellularLocation>
        <location evidence="2">Nucleus</location>
    </subcellularLocation>
</comment>
<dbReference type="InterPro" id="IPR036236">
    <property type="entry name" value="Znf_C2H2_sf"/>
</dbReference>
<evidence type="ECO:0000256" key="6">
    <source>
        <dbReference type="ARBA" id="ARBA00022771"/>
    </source>
</evidence>
<dbReference type="Gene3D" id="3.30.160.60">
    <property type="entry name" value="Classic Zinc Finger"/>
    <property type="match status" value="6"/>
</dbReference>
<keyword evidence="9" id="KW-0238">DNA-binding</keyword>
<comment type="caution">
    <text evidence="14">The sequence shown here is derived from an EMBL/GenBank/DDBJ whole genome shotgun (WGS) entry which is preliminary data.</text>
</comment>
<dbReference type="GO" id="GO:0008270">
    <property type="term" value="F:zinc ion binding"/>
    <property type="evidence" value="ECO:0007669"/>
    <property type="project" value="UniProtKB-KW"/>
</dbReference>
<feature type="domain" description="C2H2-type" evidence="13">
    <location>
        <begin position="225"/>
        <end position="252"/>
    </location>
</feature>
<evidence type="ECO:0000313" key="14">
    <source>
        <dbReference type="EMBL" id="GIX78052.1"/>
    </source>
</evidence>
<dbReference type="PROSITE" id="PS50157">
    <property type="entry name" value="ZINC_FINGER_C2H2_2"/>
    <property type="match status" value="7"/>
</dbReference>
<dbReference type="Pfam" id="PF00096">
    <property type="entry name" value="zf-C2H2"/>
    <property type="match status" value="5"/>
</dbReference>
<keyword evidence="4" id="KW-0479">Metal-binding</keyword>
<sequence>MERNESLGIEACEREHLWRIENFKIFLANNLYFCIPSKEIPVKVLCLSSLPDCLQRMEDNFDCVEHFQSENTLPVFETLLPVFITVAAWTQEEPNLQTDKETQTEAITGYVCNECKACFSSPEALSRHQRKHPRQKEKLKHKCPYCAYLASCEALLNRHLLTHTGDKPHACKQCGKRFSLESHFRQHLLVHTGEKKHECGTCGKRFAQESNLRTHERVHSRERPYRCSECGKDFSVASNMKRHLRIHTIEKDYPCPNCEQSFIDSSHLTNHIASVHTKEFPHNCSYCQKGFRSPGELKKHIEKKHKEEVPKSS</sequence>
<keyword evidence="11" id="KW-0539">Nucleus</keyword>
<dbReference type="SUPFAM" id="SSF57667">
    <property type="entry name" value="beta-beta-alpha zinc fingers"/>
    <property type="match status" value="5"/>
</dbReference>
<dbReference type="FunFam" id="3.30.160.60:FF:000176">
    <property type="entry name" value="zinc finger protein 70"/>
    <property type="match status" value="1"/>
</dbReference>
<evidence type="ECO:0000256" key="2">
    <source>
        <dbReference type="ARBA" id="ARBA00004123"/>
    </source>
</evidence>